<reference evidence="1 2" key="1">
    <citation type="submission" date="2020-01" db="EMBL/GenBank/DDBJ databases">
        <authorList>
            <consortium name="DOE Joint Genome Institute"/>
            <person name="Haridas S."/>
            <person name="Albert R."/>
            <person name="Binder M."/>
            <person name="Bloem J."/>
            <person name="Labutti K."/>
            <person name="Salamov A."/>
            <person name="Andreopoulos B."/>
            <person name="Baker S.E."/>
            <person name="Barry K."/>
            <person name="Bills G."/>
            <person name="Bluhm B.H."/>
            <person name="Cannon C."/>
            <person name="Castanera R."/>
            <person name="Culley D.E."/>
            <person name="Daum C."/>
            <person name="Ezra D."/>
            <person name="Gonzalez J.B."/>
            <person name="Henrissat B."/>
            <person name="Kuo A."/>
            <person name="Liang C."/>
            <person name="Lipzen A."/>
            <person name="Lutzoni F."/>
            <person name="Magnuson J."/>
            <person name="Mondo S."/>
            <person name="Nolan M."/>
            <person name="Ohm R."/>
            <person name="Pangilinan J."/>
            <person name="Park H.-J.H."/>
            <person name="Ramirez L."/>
            <person name="Alfaro M."/>
            <person name="Sun H."/>
            <person name="Tritt A."/>
            <person name="Yoshinaga Y."/>
            <person name="Zwiers L.-H.L."/>
            <person name="Turgeon B.G."/>
            <person name="Goodwin S.B."/>
            <person name="Spatafora J.W."/>
            <person name="Crous P.W."/>
            <person name="Grigoriev I.V."/>
        </authorList>
    </citation>
    <scope>NUCLEOTIDE SEQUENCE [LARGE SCALE GENOMIC DNA]</scope>
    <source>
        <strain evidence="1 2">CBS 611.86</strain>
    </source>
</reference>
<sequence length="289" mass="31779">MATCTRERMLFPFVLHTDLEACAMPPAVQPSQPPCSRQQQQQMLWITVQSLLSSDAAPEMTVTRSPGPRQMPRSQASHMVSTWQALVCFSRDTRDKEERLCPQVGLHASASTPPKAHRLPDWAPDVGVRGDWQVRLCDRPGVVHGFDVLGLISSHHQTLLHNPVLLCVVVERLQPLCARTRTQLSAHCGLSQGWRSVGSYNGQGATKPHPPQPPLVYRHNPPMQRHVRPTYLVGEQAYVIQEGLQLAGDHLPKLTLVDLCTAVDHPDGNPGCLGASFGPRSSHRPGISG</sequence>
<gene>
    <name evidence="1" type="ORF">BDV95DRAFT_593129</name>
</gene>
<evidence type="ECO:0000313" key="1">
    <source>
        <dbReference type="EMBL" id="KAF2873823.1"/>
    </source>
</evidence>
<dbReference type="AlphaFoldDB" id="A0A7C8MF43"/>
<dbReference type="EMBL" id="JAADJZ010000007">
    <property type="protein sequence ID" value="KAF2873823.1"/>
    <property type="molecule type" value="Genomic_DNA"/>
</dbReference>
<accession>A0A7C8MF43</accession>
<evidence type="ECO:0000313" key="2">
    <source>
        <dbReference type="Proteomes" id="UP000481861"/>
    </source>
</evidence>
<keyword evidence="2" id="KW-1185">Reference proteome</keyword>
<organism evidence="1 2">
    <name type="scientific">Massariosphaeria phaeospora</name>
    <dbReference type="NCBI Taxonomy" id="100035"/>
    <lineage>
        <taxon>Eukaryota</taxon>
        <taxon>Fungi</taxon>
        <taxon>Dikarya</taxon>
        <taxon>Ascomycota</taxon>
        <taxon>Pezizomycotina</taxon>
        <taxon>Dothideomycetes</taxon>
        <taxon>Pleosporomycetidae</taxon>
        <taxon>Pleosporales</taxon>
        <taxon>Pleosporales incertae sedis</taxon>
        <taxon>Massariosphaeria</taxon>
    </lineage>
</organism>
<protein>
    <submittedName>
        <fullName evidence="1">Uncharacterized protein</fullName>
    </submittedName>
</protein>
<name>A0A7C8MF43_9PLEO</name>
<proteinExistence type="predicted"/>
<comment type="caution">
    <text evidence="1">The sequence shown here is derived from an EMBL/GenBank/DDBJ whole genome shotgun (WGS) entry which is preliminary data.</text>
</comment>
<dbReference type="Proteomes" id="UP000481861">
    <property type="component" value="Unassembled WGS sequence"/>
</dbReference>